<evidence type="ECO:0000313" key="2">
    <source>
        <dbReference type="EMBL" id="BES96932.1"/>
    </source>
</evidence>
<proteinExistence type="predicted"/>
<feature type="chain" id="PRO_5046333720" evidence="1">
    <location>
        <begin position="17"/>
        <end position="154"/>
    </location>
</feature>
<reference evidence="2 3" key="1">
    <citation type="submission" date="2023-09" db="EMBL/GenBank/DDBJ databases">
        <title>Nesidiocoris tenuis whole genome shotgun sequence.</title>
        <authorList>
            <person name="Shibata T."/>
            <person name="Shimoda M."/>
            <person name="Kobayashi T."/>
            <person name="Uehara T."/>
        </authorList>
    </citation>
    <scope>NUCLEOTIDE SEQUENCE [LARGE SCALE GENOMIC DNA]</scope>
    <source>
        <strain evidence="2 3">Japan</strain>
    </source>
</reference>
<gene>
    <name evidence="2" type="ORF">NTJ_09746</name>
</gene>
<protein>
    <submittedName>
        <fullName evidence="2">Uncharacterized protein</fullName>
    </submittedName>
</protein>
<organism evidence="2 3">
    <name type="scientific">Nesidiocoris tenuis</name>
    <dbReference type="NCBI Taxonomy" id="355587"/>
    <lineage>
        <taxon>Eukaryota</taxon>
        <taxon>Metazoa</taxon>
        <taxon>Ecdysozoa</taxon>
        <taxon>Arthropoda</taxon>
        <taxon>Hexapoda</taxon>
        <taxon>Insecta</taxon>
        <taxon>Pterygota</taxon>
        <taxon>Neoptera</taxon>
        <taxon>Paraneoptera</taxon>
        <taxon>Hemiptera</taxon>
        <taxon>Heteroptera</taxon>
        <taxon>Panheteroptera</taxon>
        <taxon>Cimicomorpha</taxon>
        <taxon>Miridae</taxon>
        <taxon>Dicyphina</taxon>
        <taxon>Nesidiocoris</taxon>
    </lineage>
</organism>
<dbReference type="EMBL" id="AP028915">
    <property type="protein sequence ID" value="BES96932.1"/>
    <property type="molecule type" value="Genomic_DNA"/>
</dbReference>
<keyword evidence="1" id="KW-0732">Signal</keyword>
<sequence length="154" mass="16859">MKCLIALTALFGVSLAQYWGLPHPVRDLPEVVAAREEHLAAVEAVRKGGHYVPKPLPIHYAPQHHYEEPQKKWTGPIALPPGYDKHGAPLPIVDLPEVAAEKAKHLHLYGYGPHAGAVAAAAAGRYAESHSAPIWTHNGPQQLHYSHPQTHPLY</sequence>
<dbReference type="Proteomes" id="UP001307889">
    <property type="component" value="Chromosome 7"/>
</dbReference>
<feature type="signal peptide" evidence="1">
    <location>
        <begin position="1"/>
        <end position="16"/>
    </location>
</feature>
<accession>A0ABN7AZV1</accession>
<name>A0ABN7AZV1_9HEMI</name>
<evidence type="ECO:0000256" key="1">
    <source>
        <dbReference type="SAM" id="SignalP"/>
    </source>
</evidence>
<evidence type="ECO:0000313" key="3">
    <source>
        <dbReference type="Proteomes" id="UP001307889"/>
    </source>
</evidence>
<keyword evidence="3" id="KW-1185">Reference proteome</keyword>